<dbReference type="EMBL" id="MU069447">
    <property type="protein sequence ID" value="KAF5843154.1"/>
    <property type="molecule type" value="Genomic_DNA"/>
</dbReference>
<reference evidence="1" key="1">
    <citation type="submission" date="2017-08" db="EMBL/GenBank/DDBJ databases">
        <authorList>
            <person name="Polle J.E."/>
            <person name="Barry K."/>
            <person name="Cushman J."/>
            <person name="Schmutz J."/>
            <person name="Tran D."/>
            <person name="Hathwaick L.T."/>
            <person name="Yim W.C."/>
            <person name="Jenkins J."/>
            <person name="Mckie-Krisberg Z.M."/>
            <person name="Prochnik S."/>
            <person name="Lindquist E."/>
            <person name="Dockter R.B."/>
            <person name="Adam C."/>
            <person name="Molina H."/>
            <person name="Bunkerborg J."/>
            <person name="Jin E."/>
            <person name="Buchheim M."/>
            <person name="Magnuson J."/>
        </authorList>
    </citation>
    <scope>NUCLEOTIDE SEQUENCE</scope>
    <source>
        <strain evidence="1">CCAP 19/18</strain>
    </source>
</reference>
<evidence type="ECO:0000313" key="2">
    <source>
        <dbReference type="Proteomes" id="UP000815325"/>
    </source>
</evidence>
<sequence length="115" mass="12878">MKQACIKKNEMMRGVKRIHLQGWDMNAKIGCDCGLCSHGQPDLNFEVASALFCTCPMLQELSFNKCEMGHDMFCTPLLRGLKKLEILDMCYLEGASINPVDSVAQLTQLQEPLPL</sequence>
<keyword evidence="2" id="KW-1185">Reference proteome</keyword>
<protein>
    <submittedName>
        <fullName evidence="1">Uncharacterized protein</fullName>
    </submittedName>
</protein>
<proteinExistence type="predicted"/>
<comment type="caution">
    <text evidence="1">The sequence shown here is derived from an EMBL/GenBank/DDBJ whole genome shotgun (WGS) entry which is preliminary data.</text>
</comment>
<name>A0ABQ7H8I5_DUNSA</name>
<dbReference type="SUPFAM" id="SSF52047">
    <property type="entry name" value="RNI-like"/>
    <property type="match status" value="1"/>
</dbReference>
<evidence type="ECO:0000313" key="1">
    <source>
        <dbReference type="EMBL" id="KAF5843154.1"/>
    </source>
</evidence>
<gene>
    <name evidence="1" type="ORF">DUNSADRAFT_1581</name>
</gene>
<dbReference type="Proteomes" id="UP000815325">
    <property type="component" value="Unassembled WGS sequence"/>
</dbReference>
<accession>A0ABQ7H8I5</accession>
<organism evidence="1 2">
    <name type="scientific">Dunaliella salina</name>
    <name type="common">Green alga</name>
    <name type="synonym">Protococcus salinus</name>
    <dbReference type="NCBI Taxonomy" id="3046"/>
    <lineage>
        <taxon>Eukaryota</taxon>
        <taxon>Viridiplantae</taxon>
        <taxon>Chlorophyta</taxon>
        <taxon>core chlorophytes</taxon>
        <taxon>Chlorophyceae</taxon>
        <taxon>CS clade</taxon>
        <taxon>Chlamydomonadales</taxon>
        <taxon>Dunaliellaceae</taxon>
        <taxon>Dunaliella</taxon>
    </lineage>
</organism>